<keyword evidence="3" id="KW-1185">Reference proteome</keyword>
<dbReference type="InParanoid" id="G0V875"/>
<sequence>MIRTRVFNTFILQSTRTTRCTGGVSKRFLTTSEAIIQPWKVINKKPNLNMSISERAAERLEEIYNDSKEILKIGVESGGCHGYQYVLKLIPELTEGTNTCLQGKMEDTDEFEHNDIDSIKDSIIFVLPEEKGKVLIDEKSLKILNDTTLTYTTELIGSTFKIINGHLKSSCGCGSSFDIDIDLSK</sequence>
<dbReference type="OrthoDB" id="1938621at2759"/>
<organism evidence="2 3">
    <name type="scientific">Naumovozyma castellii</name>
    <name type="common">Yeast</name>
    <name type="synonym">Saccharomyces castellii</name>
    <dbReference type="NCBI Taxonomy" id="27288"/>
    <lineage>
        <taxon>Eukaryota</taxon>
        <taxon>Fungi</taxon>
        <taxon>Dikarya</taxon>
        <taxon>Ascomycota</taxon>
        <taxon>Saccharomycotina</taxon>
        <taxon>Saccharomycetes</taxon>
        <taxon>Saccharomycetales</taxon>
        <taxon>Saccharomycetaceae</taxon>
        <taxon>Naumovozyma</taxon>
    </lineage>
</organism>
<comment type="similarity">
    <text evidence="1">Belongs to the HesB/IscA family.</text>
</comment>
<dbReference type="PANTHER" id="PTHR43011:SF1">
    <property type="entry name" value="IRON-SULFUR CLUSTER ASSEMBLY 2 HOMOLOG, MITOCHONDRIAL"/>
    <property type="match status" value="1"/>
</dbReference>
<protein>
    <submittedName>
        <fullName evidence="2">Uncharacterized protein</fullName>
    </submittedName>
</protein>
<dbReference type="GO" id="GO:0005506">
    <property type="term" value="F:iron ion binding"/>
    <property type="evidence" value="ECO:0007669"/>
    <property type="project" value="TreeGrafter"/>
</dbReference>
<dbReference type="FunFam" id="2.60.300.12:FF:000011">
    <property type="entry name" value="Iron-sulfur assembly protein 2"/>
    <property type="match status" value="1"/>
</dbReference>
<dbReference type="FunCoup" id="G0V875">
    <property type="interactions" value="318"/>
</dbReference>
<dbReference type="Gene3D" id="2.60.300.12">
    <property type="entry name" value="HesB-like domain"/>
    <property type="match status" value="1"/>
</dbReference>
<evidence type="ECO:0000313" key="2">
    <source>
        <dbReference type="EMBL" id="CCC67673.1"/>
    </source>
</evidence>
<dbReference type="Proteomes" id="UP000001640">
    <property type="component" value="Chromosome 1"/>
</dbReference>
<dbReference type="eggNOG" id="KOG1119">
    <property type="taxonomic scope" value="Eukaryota"/>
</dbReference>
<dbReference type="RefSeq" id="XP_003674054.1">
    <property type="nucleotide sequence ID" value="XM_003674006.1"/>
</dbReference>
<dbReference type="PANTHER" id="PTHR43011">
    <property type="entry name" value="IRON-SULFUR CLUSTER ASSEMBLY 2 HOMOLOG, MITOCHONDRIAL"/>
    <property type="match status" value="1"/>
</dbReference>
<dbReference type="NCBIfam" id="TIGR00049">
    <property type="entry name" value="iron-sulfur cluster assembly accessory protein"/>
    <property type="match status" value="1"/>
</dbReference>
<accession>G0V875</accession>
<dbReference type="GO" id="GO:0016226">
    <property type="term" value="P:iron-sulfur cluster assembly"/>
    <property type="evidence" value="ECO:0007669"/>
    <property type="project" value="InterPro"/>
</dbReference>
<dbReference type="STRING" id="1064592.G0V875"/>
<dbReference type="InterPro" id="IPR016092">
    <property type="entry name" value="ATAP"/>
</dbReference>
<dbReference type="HOGENOM" id="CLU_069054_1_2_1"/>
<dbReference type="EMBL" id="HE576752">
    <property type="protein sequence ID" value="CCC67673.1"/>
    <property type="molecule type" value="Genomic_DNA"/>
</dbReference>
<dbReference type="OMA" id="CHGFQYT"/>
<dbReference type="SUPFAM" id="SSF89360">
    <property type="entry name" value="HesB-like domain"/>
    <property type="match status" value="1"/>
</dbReference>
<dbReference type="GO" id="GO:0005739">
    <property type="term" value="C:mitochondrion"/>
    <property type="evidence" value="ECO:0007669"/>
    <property type="project" value="TreeGrafter"/>
</dbReference>
<dbReference type="GO" id="GO:0051537">
    <property type="term" value="F:2 iron, 2 sulfur cluster binding"/>
    <property type="evidence" value="ECO:0007669"/>
    <property type="project" value="TreeGrafter"/>
</dbReference>
<proteinExistence type="inferred from homology"/>
<gene>
    <name evidence="2" type="primary">NCAS0A11150</name>
    <name evidence="2" type="ordered locus">NCAS_0A11150</name>
</gene>
<dbReference type="KEGG" id="ncs:NCAS_0A11150"/>
<dbReference type="InterPro" id="IPR035903">
    <property type="entry name" value="HesB-like_dom_sf"/>
</dbReference>
<evidence type="ECO:0000313" key="3">
    <source>
        <dbReference type="Proteomes" id="UP000001640"/>
    </source>
</evidence>
<reference evidence="2 3" key="1">
    <citation type="journal article" date="2011" name="Proc. Natl. Acad. Sci. U.S.A.">
        <title>Evolutionary erosion of yeast sex chromosomes by mating-type switching accidents.</title>
        <authorList>
            <person name="Gordon J.L."/>
            <person name="Armisen D."/>
            <person name="Proux-Wera E."/>
            <person name="Oheigeartaigh S.S."/>
            <person name="Byrne K.P."/>
            <person name="Wolfe K.H."/>
        </authorList>
    </citation>
    <scope>NUCLEOTIDE SEQUENCE [LARGE SCALE GENOMIC DNA]</scope>
    <source>
        <strain evidence="3">ATCC 76901 / BCRC 22586 / CBS 4309 / NBRC 1992 / NRRL Y-12630</strain>
    </source>
</reference>
<dbReference type="AlphaFoldDB" id="G0V875"/>
<dbReference type="GeneID" id="96901152"/>
<evidence type="ECO:0000256" key="1">
    <source>
        <dbReference type="ARBA" id="ARBA00006718"/>
    </source>
</evidence>
<name>G0V875_NAUCA</name>
<dbReference type="GO" id="GO:0051539">
    <property type="term" value="F:4 iron, 4 sulfur cluster binding"/>
    <property type="evidence" value="ECO:0007669"/>
    <property type="project" value="TreeGrafter"/>
</dbReference>
<reference key="2">
    <citation type="submission" date="2011-08" db="EMBL/GenBank/DDBJ databases">
        <title>Genome sequence of Naumovozyma castellii.</title>
        <authorList>
            <person name="Gordon J.L."/>
            <person name="Armisen D."/>
            <person name="Proux-Wera E."/>
            <person name="OhEigeartaigh S.S."/>
            <person name="Byrne K.P."/>
            <person name="Wolfe K.H."/>
        </authorList>
    </citation>
    <scope>NUCLEOTIDE SEQUENCE</scope>
    <source>
        <strain>Type strain:CBS 4309</strain>
    </source>
</reference>